<dbReference type="PANTHER" id="PTHR30349">
    <property type="entry name" value="PHAGE INTEGRASE-RELATED"/>
    <property type="match status" value="1"/>
</dbReference>
<dbReference type="AlphaFoldDB" id="A0A0B7MGH8"/>
<dbReference type="SUPFAM" id="SSF56349">
    <property type="entry name" value="DNA breaking-rejoining enzymes"/>
    <property type="match status" value="1"/>
</dbReference>
<evidence type="ECO:0000256" key="1">
    <source>
        <dbReference type="ARBA" id="ARBA00023172"/>
    </source>
</evidence>
<protein>
    <submittedName>
        <fullName evidence="3">Putative Integrase family protein</fullName>
    </submittedName>
</protein>
<dbReference type="EMBL" id="CDRZ01000237">
    <property type="protein sequence ID" value="CEO89190.1"/>
    <property type="molecule type" value="Genomic_DNA"/>
</dbReference>
<keyword evidence="1" id="KW-0233">DNA recombination</keyword>
<dbReference type="InterPro" id="IPR011010">
    <property type="entry name" value="DNA_brk_join_enz"/>
</dbReference>
<reference evidence="4" key="1">
    <citation type="submission" date="2015-01" db="EMBL/GenBank/DDBJ databases">
        <authorList>
            <person name="Manzoor Shahid"/>
            <person name="Zubair Saima"/>
        </authorList>
    </citation>
    <scope>NUCLEOTIDE SEQUENCE [LARGE SCALE GENOMIC DNA]</scope>
    <source>
        <strain evidence="4">Sp3</strain>
    </source>
</reference>
<feature type="domain" description="Tyr recombinase" evidence="2">
    <location>
        <begin position="106"/>
        <end position="305"/>
    </location>
</feature>
<dbReference type="InterPro" id="IPR002104">
    <property type="entry name" value="Integrase_catalytic"/>
</dbReference>
<dbReference type="InterPro" id="IPR050090">
    <property type="entry name" value="Tyrosine_recombinase_XerCD"/>
</dbReference>
<name>A0A0B7MGH8_9FIRM</name>
<gene>
    <name evidence="3" type="ORF">SSCH_400006</name>
</gene>
<evidence type="ECO:0000313" key="4">
    <source>
        <dbReference type="Proteomes" id="UP000046155"/>
    </source>
</evidence>
<dbReference type="GO" id="GO:0006310">
    <property type="term" value="P:DNA recombination"/>
    <property type="evidence" value="ECO:0007669"/>
    <property type="project" value="UniProtKB-KW"/>
</dbReference>
<dbReference type="InterPro" id="IPR013762">
    <property type="entry name" value="Integrase-like_cat_sf"/>
</dbReference>
<dbReference type="GO" id="GO:0015074">
    <property type="term" value="P:DNA integration"/>
    <property type="evidence" value="ECO:0007669"/>
    <property type="project" value="InterPro"/>
</dbReference>
<dbReference type="Gene3D" id="1.10.443.10">
    <property type="entry name" value="Intergrase catalytic core"/>
    <property type="match status" value="1"/>
</dbReference>
<organism evidence="3 4">
    <name type="scientific">Syntrophaceticus schinkii</name>
    <dbReference type="NCBI Taxonomy" id="499207"/>
    <lineage>
        <taxon>Bacteria</taxon>
        <taxon>Bacillati</taxon>
        <taxon>Bacillota</taxon>
        <taxon>Clostridia</taxon>
        <taxon>Thermoanaerobacterales</taxon>
        <taxon>Thermoanaerobacterales Family III. Incertae Sedis</taxon>
        <taxon>Syntrophaceticus</taxon>
    </lineage>
</organism>
<dbReference type="RefSeq" id="WP_052835506.1">
    <property type="nucleotide sequence ID" value="NZ_CDRZ01000237.1"/>
</dbReference>
<proteinExistence type="predicted"/>
<keyword evidence="4" id="KW-1185">Reference proteome</keyword>
<dbReference type="GO" id="GO:0003677">
    <property type="term" value="F:DNA binding"/>
    <property type="evidence" value="ECO:0007669"/>
    <property type="project" value="InterPro"/>
</dbReference>
<evidence type="ECO:0000259" key="2">
    <source>
        <dbReference type="PROSITE" id="PS51898"/>
    </source>
</evidence>
<dbReference type="PROSITE" id="PS51898">
    <property type="entry name" value="TYR_RECOMBINASE"/>
    <property type="match status" value="1"/>
</dbReference>
<dbReference type="OrthoDB" id="184666at2"/>
<accession>A0A0B7MGH8</accession>
<dbReference type="PANTHER" id="PTHR30349:SF64">
    <property type="entry name" value="PROPHAGE INTEGRASE INTD-RELATED"/>
    <property type="match status" value="1"/>
</dbReference>
<evidence type="ECO:0000313" key="3">
    <source>
        <dbReference type="EMBL" id="CEO89190.1"/>
    </source>
</evidence>
<dbReference type="Pfam" id="PF00589">
    <property type="entry name" value="Phage_integrase"/>
    <property type="match status" value="1"/>
</dbReference>
<dbReference type="Proteomes" id="UP000046155">
    <property type="component" value="Unassembled WGS sequence"/>
</dbReference>
<sequence length="320" mass="37970">MMDSFNSRFAVHIKDFIRYKEALGYSQSSYFKFLTQFDRFCLSTFPEETSLTKELLMQWACLRPNENENGLKRRMVALREFGKYLNTIGIEAYVIPSEMIGDFKPFFPYLFTDEQLAAFFAAADNMPPHKLSPYRQLIVPVIFRLLYCCGLRPSEVRLIRCEDINLETGNIYIRDTKVHKERTVVMAPDMLSLCNKYDAKMSTVQNNRDYFFPHPDRTTYSATWVQKQFWKCWKNTGIHFRGTTAPRVYDFRHNYATRILMKWVEEGRDLYTWLPYLSAYMGHSDFSSTAYYIHLLPERLVKASTIEWRRFSDLIPEVRS</sequence>